<dbReference type="InterPro" id="IPR027417">
    <property type="entry name" value="P-loop_NTPase"/>
</dbReference>
<dbReference type="EMBL" id="SNXC01000014">
    <property type="protein sequence ID" value="TDO96250.1"/>
    <property type="molecule type" value="Genomic_DNA"/>
</dbReference>
<dbReference type="OrthoDB" id="9804504at2"/>
<protein>
    <submittedName>
        <fullName evidence="2">Sulfotransferase domain-containing protein</fullName>
    </submittedName>
</protein>
<accession>A0A4R6M6N6</accession>
<dbReference type="GO" id="GO:0008146">
    <property type="term" value="F:sulfotransferase activity"/>
    <property type="evidence" value="ECO:0007669"/>
    <property type="project" value="InterPro"/>
</dbReference>
<name>A0A4R6M6N6_9GAMM</name>
<reference evidence="2 3" key="1">
    <citation type="submission" date="2019-03" db="EMBL/GenBank/DDBJ databases">
        <title>Genomic Encyclopedia of Type Strains, Phase III (KMG-III): the genomes of soil and plant-associated and newly described type strains.</title>
        <authorList>
            <person name="Whitman W."/>
        </authorList>
    </citation>
    <scope>NUCLEOTIDE SEQUENCE [LARGE SCALE GENOMIC DNA]</scope>
    <source>
        <strain evidence="2 3">CECT 7378</strain>
    </source>
</reference>
<dbReference type="Pfam" id="PF00685">
    <property type="entry name" value="Sulfotransfer_1"/>
    <property type="match status" value="1"/>
</dbReference>
<dbReference type="Gene3D" id="3.40.50.300">
    <property type="entry name" value="P-loop containing nucleotide triphosphate hydrolases"/>
    <property type="match status" value="1"/>
</dbReference>
<dbReference type="RefSeq" id="WP_133504549.1">
    <property type="nucleotide sequence ID" value="NZ_SNXC01000014.1"/>
</dbReference>
<proteinExistence type="predicted"/>
<feature type="domain" description="Sulfotransferase" evidence="1">
    <location>
        <begin position="9"/>
        <end position="299"/>
    </location>
</feature>
<evidence type="ECO:0000313" key="2">
    <source>
        <dbReference type="EMBL" id="TDO96250.1"/>
    </source>
</evidence>
<dbReference type="InterPro" id="IPR000863">
    <property type="entry name" value="Sulfotransferase_dom"/>
</dbReference>
<keyword evidence="2" id="KW-0808">Transferase</keyword>
<evidence type="ECO:0000313" key="3">
    <source>
        <dbReference type="Proteomes" id="UP000294656"/>
    </source>
</evidence>
<keyword evidence="3" id="KW-1185">Reference proteome</keyword>
<organism evidence="2 3">
    <name type="scientific">Marinomonas balearica</name>
    <dbReference type="NCBI Taxonomy" id="491947"/>
    <lineage>
        <taxon>Bacteria</taxon>
        <taxon>Pseudomonadati</taxon>
        <taxon>Pseudomonadota</taxon>
        <taxon>Gammaproteobacteria</taxon>
        <taxon>Oceanospirillales</taxon>
        <taxon>Oceanospirillaceae</taxon>
        <taxon>Marinomonas</taxon>
    </lineage>
</organism>
<gene>
    <name evidence="2" type="ORF">DFP79_2822</name>
</gene>
<dbReference type="AlphaFoldDB" id="A0A4R6M6N6"/>
<comment type="caution">
    <text evidence="2">The sequence shown here is derived from an EMBL/GenBank/DDBJ whole genome shotgun (WGS) entry which is preliminary data.</text>
</comment>
<sequence>MIENASTSSVVVSLQRTGFSLMLSILNEIHRLKNIPVAHDVAQTRLNKVLPFLSQQLNREYVSFFSRYNMQESLLFNGEFQLIVGGPKWVNPDYPDDIFVRKYFGIKDKGDFLLAVRYPKALFDYYPIMHSTKSPESWVSTYGERQRNWLTSYRNPIDVFNSAAHSINALTSEYISRFMTDVNEEAIRQEIGLSKLSDPKVCRGLIKYQIDYWNRYFTVAQFFKHYRWEDLILDPISTIQYIGSLINQEVSAQEAEDIWKPRDHKNLLSHHQHNFRINKGVVGDWKNSIIPQHIKLFEELGGGELFSRLGYDFPCVPERQNEYQKQIQHYWDSGKPYEIKDKNLAGFAFNKSNIDASEFSFTSFPERGRVSIERSDLEDEPILREFQTFAAEKNDLLCSMINKIQSLDSDAHLEQLLRTHYPENDVTAFLNVALGTHKNTFSRLENFLKNNPDINITLWGIGTDFDSWIERNPNTLHILSKANINLVDRRLKGQQKFNKTVLSPDDITSQKETIVIPMALSYETRQSIKQYCRHIKIKFLDISAV</sequence>
<evidence type="ECO:0000259" key="1">
    <source>
        <dbReference type="Pfam" id="PF00685"/>
    </source>
</evidence>
<dbReference type="SUPFAM" id="SSF52540">
    <property type="entry name" value="P-loop containing nucleoside triphosphate hydrolases"/>
    <property type="match status" value="1"/>
</dbReference>
<dbReference type="Proteomes" id="UP000294656">
    <property type="component" value="Unassembled WGS sequence"/>
</dbReference>